<feature type="domain" description="Ig-like" evidence="4">
    <location>
        <begin position="31"/>
        <end position="103"/>
    </location>
</feature>
<evidence type="ECO:0000256" key="1">
    <source>
        <dbReference type="SAM" id="MobiDB-lite"/>
    </source>
</evidence>
<dbReference type="EnsemblMetazoa" id="G16123.11">
    <property type="protein sequence ID" value="G16123.11:cds"/>
    <property type="gene ID" value="G16123"/>
</dbReference>
<sequence length="451" mass="51418">MRKWLYFIWLVYQGVAVKTINVVEKPVKKYEELELGCGCSSNQNVTLVWIKHTSDNVTIVQSVDNVWGPKLINRNEILLWQKVTKDGTSYTCLSQHTNGSTVICGSYAVKMYDCEDSRTIEPENVMNLDVGGSATFTCTKYFPCDNFSDHHSVTMTTEIKNHNVRCSVSNYRLKQTCELRISNLIEEDFGRAVKCVVNDSGQVSILQAFPFKKEINTLTESGSSLIMPIVLPVSLIPLVFVLCVVFHKRCKYTLQSKYPIFNSHKEKNRKVMVYTFNDEDWKEELPLLEKLLEDYVTATIHDVKPGQNILEGFSEEAKTCVAILIVVDVRSLAQDESYKNRFHNLLKCDAVKGKSGILPCYTTILYVHQSCHEYTYAKDKQEKKFYSIDIKHKEDAKIKRKLLKRLPKKSSASEVQSKNSYSTFVVENPGAQAPQSYSRMESNNSTSPLVP</sequence>
<dbReference type="PROSITE" id="PS50835">
    <property type="entry name" value="IG_LIKE"/>
    <property type="match status" value="1"/>
</dbReference>
<dbReference type="Proteomes" id="UP000005408">
    <property type="component" value="Unassembled WGS sequence"/>
</dbReference>
<dbReference type="InterPro" id="IPR013783">
    <property type="entry name" value="Ig-like_fold"/>
</dbReference>
<keyword evidence="2" id="KW-1133">Transmembrane helix</keyword>
<keyword evidence="2" id="KW-0472">Membrane</keyword>
<organism evidence="5 6">
    <name type="scientific">Magallana gigas</name>
    <name type="common">Pacific oyster</name>
    <name type="synonym">Crassostrea gigas</name>
    <dbReference type="NCBI Taxonomy" id="29159"/>
    <lineage>
        <taxon>Eukaryota</taxon>
        <taxon>Metazoa</taxon>
        <taxon>Spiralia</taxon>
        <taxon>Lophotrochozoa</taxon>
        <taxon>Mollusca</taxon>
        <taxon>Bivalvia</taxon>
        <taxon>Autobranchia</taxon>
        <taxon>Pteriomorphia</taxon>
        <taxon>Ostreida</taxon>
        <taxon>Ostreoidea</taxon>
        <taxon>Ostreidae</taxon>
        <taxon>Magallana</taxon>
    </lineage>
</organism>
<protein>
    <recommendedName>
        <fullName evidence="4">Ig-like domain-containing protein</fullName>
    </recommendedName>
</protein>
<keyword evidence="6" id="KW-1185">Reference proteome</keyword>
<evidence type="ECO:0000256" key="2">
    <source>
        <dbReference type="SAM" id="Phobius"/>
    </source>
</evidence>
<name>A0A8W8IYU9_MAGGI</name>
<dbReference type="InterPro" id="IPR007110">
    <property type="entry name" value="Ig-like_dom"/>
</dbReference>
<feature type="chain" id="PRO_5036484372" description="Ig-like domain-containing protein" evidence="3">
    <location>
        <begin position="17"/>
        <end position="451"/>
    </location>
</feature>
<feature type="transmembrane region" description="Helical" evidence="2">
    <location>
        <begin position="225"/>
        <end position="247"/>
    </location>
</feature>
<dbReference type="Gene3D" id="2.60.40.10">
    <property type="entry name" value="Immunoglobulins"/>
    <property type="match status" value="1"/>
</dbReference>
<evidence type="ECO:0000256" key="3">
    <source>
        <dbReference type="SAM" id="SignalP"/>
    </source>
</evidence>
<accession>A0A8W8IYU9</accession>
<feature type="compositionally biased region" description="Polar residues" evidence="1">
    <location>
        <begin position="433"/>
        <end position="451"/>
    </location>
</feature>
<evidence type="ECO:0000259" key="4">
    <source>
        <dbReference type="PROSITE" id="PS50835"/>
    </source>
</evidence>
<keyword evidence="3" id="KW-0732">Signal</keyword>
<evidence type="ECO:0000313" key="5">
    <source>
        <dbReference type="EnsemblMetazoa" id="G16123.11:cds"/>
    </source>
</evidence>
<feature type="signal peptide" evidence="3">
    <location>
        <begin position="1"/>
        <end position="16"/>
    </location>
</feature>
<dbReference type="AlphaFoldDB" id="A0A8W8IYU9"/>
<feature type="region of interest" description="Disordered" evidence="1">
    <location>
        <begin position="432"/>
        <end position="451"/>
    </location>
</feature>
<keyword evidence="2" id="KW-0812">Transmembrane</keyword>
<reference evidence="5" key="1">
    <citation type="submission" date="2022-08" db="UniProtKB">
        <authorList>
            <consortium name="EnsemblMetazoa"/>
        </authorList>
    </citation>
    <scope>IDENTIFICATION</scope>
    <source>
        <strain evidence="5">05x7-T-G4-1.051#20</strain>
    </source>
</reference>
<proteinExistence type="predicted"/>
<evidence type="ECO:0000313" key="6">
    <source>
        <dbReference type="Proteomes" id="UP000005408"/>
    </source>
</evidence>